<evidence type="ECO:0000256" key="1">
    <source>
        <dbReference type="SAM" id="MobiDB-lite"/>
    </source>
</evidence>
<protein>
    <submittedName>
        <fullName evidence="2">Uncharacterized protein</fullName>
    </submittedName>
</protein>
<proteinExistence type="predicted"/>
<keyword evidence="3" id="KW-1185">Reference proteome</keyword>
<name>A0A266QB41_9GAMM</name>
<reference evidence="3" key="1">
    <citation type="submission" date="2017-05" db="EMBL/GenBank/DDBJ databases">
        <authorList>
            <person name="Barney B.M."/>
        </authorList>
    </citation>
    <scope>NUCLEOTIDE SEQUENCE [LARGE SCALE GENOMIC DNA]</scope>
    <source>
        <strain evidence="3">PSBB022</strain>
    </source>
</reference>
<accession>A0A266QB41</accession>
<dbReference type="EMBL" id="NHNI01000001">
    <property type="protein sequence ID" value="OZY87072.1"/>
    <property type="molecule type" value="Genomic_DNA"/>
</dbReference>
<dbReference type="AlphaFoldDB" id="A0A266QB41"/>
<evidence type="ECO:0000313" key="2">
    <source>
        <dbReference type="EMBL" id="OZY87072.1"/>
    </source>
</evidence>
<feature type="region of interest" description="Disordered" evidence="1">
    <location>
        <begin position="93"/>
        <end position="139"/>
    </location>
</feature>
<comment type="caution">
    <text evidence="2">The sequence shown here is derived from an EMBL/GenBank/DDBJ whole genome shotgun (WGS) entry which is preliminary data.</text>
</comment>
<evidence type="ECO:0000313" key="3">
    <source>
        <dbReference type="Proteomes" id="UP000216101"/>
    </source>
</evidence>
<gene>
    <name evidence="2" type="ORF">CBP51_08830</name>
</gene>
<dbReference type="RefSeq" id="WP_094984568.1">
    <property type="nucleotide sequence ID" value="NZ_NHNI01000001.1"/>
</dbReference>
<sequence>MQYTKPMVDLVYEIRRRVDATMKPSVKMANPDVLKELADYHHQSKDTITKALIKELLFMAGPEWAALLEPAAEAVKTDIPRQVVKVYRGQTVLQDATPEPSETPSPQAVHSEPVPTETAAAPAPAAEKPVRMYRGHPII</sequence>
<dbReference type="Proteomes" id="UP000216101">
    <property type="component" value="Unassembled WGS sequence"/>
</dbReference>
<organism evidence="2 3">
    <name type="scientific">Cellvibrio mixtus</name>
    <dbReference type="NCBI Taxonomy" id="39650"/>
    <lineage>
        <taxon>Bacteria</taxon>
        <taxon>Pseudomonadati</taxon>
        <taxon>Pseudomonadota</taxon>
        <taxon>Gammaproteobacteria</taxon>
        <taxon>Cellvibrionales</taxon>
        <taxon>Cellvibrionaceae</taxon>
        <taxon>Cellvibrio</taxon>
    </lineage>
</organism>
<feature type="compositionally biased region" description="Low complexity" evidence="1">
    <location>
        <begin position="112"/>
        <end position="127"/>
    </location>
</feature>